<dbReference type="KEGG" id="wdi:H9L19_03880"/>
<gene>
    <name evidence="1" type="ORF">H9L19_03880</name>
</gene>
<dbReference type="AlphaFoldDB" id="A0A7G9T7K5"/>
<organism evidence="1 2">
    <name type="scientific">Weissella diestrammenae</name>
    <dbReference type="NCBI Taxonomy" id="1162633"/>
    <lineage>
        <taxon>Bacteria</taxon>
        <taxon>Bacillati</taxon>
        <taxon>Bacillota</taxon>
        <taxon>Bacilli</taxon>
        <taxon>Lactobacillales</taxon>
        <taxon>Lactobacillaceae</taxon>
        <taxon>Weissella</taxon>
    </lineage>
</organism>
<proteinExistence type="predicted"/>
<accession>A0A7G9T7K5</accession>
<evidence type="ECO:0000313" key="1">
    <source>
        <dbReference type="EMBL" id="QNN76080.1"/>
    </source>
</evidence>
<evidence type="ECO:0000313" key="2">
    <source>
        <dbReference type="Proteomes" id="UP000515800"/>
    </source>
</evidence>
<sequence length="113" mass="12725">MSDLNRIPESMTEVMDQVDQMTRAGFPVKVDDVVKEALKNGFQSLLDERMDGHYYSVHWDSAFEALDVFGSGEELVGQAKPAPDQDSWITQFKTNADVVWFNLDRAAGKLIGR</sequence>
<protein>
    <submittedName>
        <fullName evidence="1">Uncharacterized protein</fullName>
    </submittedName>
</protein>
<keyword evidence="2" id="KW-1185">Reference proteome</keyword>
<dbReference type="Proteomes" id="UP000515800">
    <property type="component" value="Chromosome"/>
</dbReference>
<name>A0A7G9T7K5_9LACO</name>
<dbReference type="EMBL" id="CP060724">
    <property type="protein sequence ID" value="QNN76080.1"/>
    <property type="molecule type" value="Genomic_DNA"/>
</dbReference>
<reference evidence="1 2" key="1">
    <citation type="submission" date="2020-08" db="EMBL/GenBank/DDBJ databases">
        <title>Genome sequence of Weissella diestrammenae KACC 16890T.</title>
        <authorList>
            <person name="Hyun D.-W."/>
            <person name="Bae J.-W."/>
        </authorList>
    </citation>
    <scope>NUCLEOTIDE SEQUENCE [LARGE SCALE GENOMIC DNA]</scope>
    <source>
        <strain evidence="1 2">KACC 16890</strain>
    </source>
</reference>